<dbReference type="PANTHER" id="PTHR34293">
    <property type="entry name" value="HTH-TYPE TRANSCRIPTIONAL REGULATOR TRMBL2"/>
    <property type="match status" value="1"/>
</dbReference>
<evidence type="ECO:0000259" key="1">
    <source>
        <dbReference type="PROSITE" id="PS50043"/>
    </source>
</evidence>
<dbReference type="PROSITE" id="PS50043">
    <property type="entry name" value="HTH_LUXR_2"/>
    <property type="match status" value="1"/>
</dbReference>
<dbReference type="PANTHER" id="PTHR34293:SF1">
    <property type="entry name" value="HTH-TYPE TRANSCRIPTIONAL REGULATOR TRMBL2"/>
    <property type="match status" value="1"/>
</dbReference>
<name>A0ABP4EM84_9ACTN</name>
<proteinExistence type="predicted"/>
<dbReference type="Pfam" id="PF13384">
    <property type="entry name" value="HTH_23"/>
    <property type="match status" value="1"/>
</dbReference>
<comment type="caution">
    <text evidence="2">The sequence shown here is derived from an EMBL/GenBank/DDBJ whole genome shotgun (WGS) entry which is preliminary data.</text>
</comment>
<protein>
    <submittedName>
        <fullName evidence="2">LuxR family transcriptional regulator</fullName>
    </submittedName>
</protein>
<dbReference type="InterPro" id="IPR036388">
    <property type="entry name" value="WH-like_DNA-bd_sf"/>
</dbReference>
<dbReference type="EMBL" id="BAAALD010000098">
    <property type="protein sequence ID" value="GAA1116041.1"/>
    <property type="molecule type" value="Genomic_DNA"/>
</dbReference>
<dbReference type="RefSeq" id="WP_344627335.1">
    <property type="nucleotide sequence ID" value="NZ_BAAALD010000098.1"/>
</dbReference>
<dbReference type="InterPro" id="IPR000792">
    <property type="entry name" value="Tscrpt_reg_LuxR_C"/>
</dbReference>
<accession>A0ABP4EM84</accession>
<reference evidence="3" key="1">
    <citation type="journal article" date="2019" name="Int. J. Syst. Evol. Microbiol.">
        <title>The Global Catalogue of Microorganisms (GCM) 10K type strain sequencing project: providing services to taxonomists for standard genome sequencing and annotation.</title>
        <authorList>
            <consortium name="The Broad Institute Genomics Platform"/>
            <consortium name="The Broad Institute Genome Sequencing Center for Infectious Disease"/>
            <person name="Wu L."/>
            <person name="Ma J."/>
        </authorList>
    </citation>
    <scope>NUCLEOTIDE SEQUENCE [LARGE SCALE GENOMIC DNA]</scope>
    <source>
        <strain evidence="3">JCM 13002</strain>
    </source>
</reference>
<evidence type="ECO:0000313" key="3">
    <source>
        <dbReference type="Proteomes" id="UP001499987"/>
    </source>
</evidence>
<dbReference type="InterPro" id="IPR016032">
    <property type="entry name" value="Sig_transdc_resp-reg_C-effctor"/>
</dbReference>
<dbReference type="InterPro" id="IPR036390">
    <property type="entry name" value="WH_DNA-bd_sf"/>
</dbReference>
<dbReference type="SUPFAM" id="SSF46785">
    <property type="entry name" value="Winged helix' DNA-binding domain"/>
    <property type="match status" value="1"/>
</dbReference>
<dbReference type="Gene3D" id="1.10.10.10">
    <property type="entry name" value="Winged helix-like DNA-binding domain superfamily/Winged helix DNA-binding domain"/>
    <property type="match status" value="2"/>
</dbReference>
<dbReference type="SMART" id="SM00421">
    <property type="entry name" value="HTH_LUXR"/>
    <property type="match status" value="1"/>
</dbReference>
<dbReference type="InterPro" id="IPR051797">
    <property type="entry name" value="TrmB-like"/>
</dbReference>
<organism evidence="2 3">
    <name type="scientific">Kitasatospora arboriphila</name>
    <dbReference type="NCBI Taxonomy" id="258052"/>
    <lineage>
        <taxon>Bacteria</taxon>
        <taxon>Bacillati</taxon>
        <taxon>Actinomycetota</taxon>
        <taxon>Actinomycetes</taxon>
        <taxon>Kitasatosporales</taxon>
        <taxon>Streptomycetaceae</taxon>
        <taxon>Kitasatospora</taxon>
    </lineage>
</organism>
<dbReference type="Proteomes" id="UP001499987">
    <property type="component" value="Unassembled WGS sequence"/>
</dbReference>
<gene>
    <name evidence="2" type="ORF">GCM10009663_65520</name>
</gene>
<sequence>MTDEDLGTHLARLGLTRRQAEVYAALLAGGPCRREELAGRLGAGRGTEELDLRLAELRRLGLITEAGSEGGEHAPVEPSLALDHLAHTRTAELHRAHQAAVNAYRGYRRTVSPQATEDLLEVVTGPAVAERIWQIEAAAESEVLRFDSPPYHTDGSANPVEERNLQRGVVYRVVYSRSAVENTAYYDANIRPCIAAGEQARVLPTVPVKLTVFDGRLAIVSMSFVEAEVNDSLLLVHPSSLLSALTGLFETSWRTALPMHRGSGSPPGLGPVQRRILELLATGVTDDTIAELLGVSRRTLSRHLEQIGARAGSRTRFQLALHAARNGWL</sequence>
<dbReference type="SUPFAM" id="SSF46894">
    <property type="entry name" value="C-terminal effector domain of the bipartite response regulators"/>
    <property type="match status" value="1"/>
</dbReference>
<keyword evidence="3" id="KW-1185">Reference proteome</keyword>
<feature type="domain" description="HTH luxR-type" evidence="1">
    <location>
        <begin position="262"/>
        <end position="327"/>
    </location>
</feature>
<evidence type="ECO:0000313" key="2">
    <source>
        <dbReference type="EMBL" id="GAA1116041.1"/>
    </source>
</evidence>